<evidence type="ECO:0000256" key="5">
    <source>
        <dbReference type="ARBA" id="ARBA00023136"/>
    </source>
</evidence>
<dbReference type="GO" id="GO:0009055">
    <property type="term" value="F:electron transfer activity"/>
    <property type="evidence" value="ECO:0007669"/>
    <property type="project" value="InterPro"/>
</dbReference>
<evidence type="ECO:0000256" key="8">
    <source>
        <dbReference type="ARBA" id="ARBA00023288"/>
    </source>
</evidence>
<feature type="signal peptide" evidence="10">
    <location>
        <begin position="1"/>
        <end position="24"/>
    </location>
</feature>
<feature type="domain" description="Phytocyanin" evidence="11">
    <location>
        <begin position="25"/>
        <end position="129"/>
    </location>
</feature>
<name>A0A9R0K2Q1_SPIOL</name>
<dbReference type="Gene3D" id="2.60.40.420">
    <property type="entry name" value="Cupredoxins - blue copper proteins"/>
    <property type="match status" value="1"/>
</dbReference>
<keyword evidence="8" id="KW-0449">Lipoprotein</keyword>
<evidence type="ECO:0000256" key="2">
    <source>
        <dbReference type="ARBA" id="ARBA00022475"/>
    </source>
</evidence>
<keyword evidence="12" id="KW-1185">Reference proteome</keyword>
<evidence type="ECO:0000256" key="1">
    <source>
        <dbReference type="ARBA" id="ARBA00004609"/>
    </source>
</evidence>
<dbReference type="InterPro" id="IPR039391">
    <property type="entry name" value="Phytocyanin-like"/>
</dbReference>
<evidence type="ECO:0000259" key="11">
    <source>
        <dbReference type="PROSITE" id="PS51485"/>
    </source>
</evidence>
<dbReference type="SUPFAM" id="SSF49503">
    <property type="entry name" value="Cupredoxins"/>
    <property type="match status" value="1"/>
</dbReference>
<dbReference type="GO" id="GO:0098552">
    <property type="term" value="C:side of membrane"/>
    <property type="evidence" value="ECO:0007669"/>
    <property type="project" value="UniProtKB-KW"/>
</dbReference>
<evidence type="ECO:0000256" key="9">
    <source>
        <dbReference type="ARBA" id="ARBA00035011"/>
    </source>
</evidence>
<keyword evidence="2" id="KW-1003">Cell membrane</keyword>
<dbReference type="GeneID" id="110794918"/>
<dbReference type="AlphaFoldDB" id="A0A9R0K2Q1"/>
<dbReference type="KEGG" id="soe:110794918"/>
<reference evidence="13" key="2">
    <citation type="submission" date="2025-08" db="UniProtKB">
        <authorList>
            <consortium name="RefSeq"/>
        </authorList>
    </citation>
    <scope>IDENTIFICATION</scope>
    <source>
        <tissue evidence="13">Leaf</tissue>
    </source>
</reference>
<keyword evidence="5" id="KW-0472">Membrane</keyword>
<dbReference type="Proteomes" id="UP000813463">
    <property type="component" value="Chromosome 6"/>
</dbReference>
<dbReference type="CDD" id="cd11019">
    <property type="entry name" value="OsENODL1_like"/>
    <property type="match status" value="1"/>
</dbReference>
<evidence type="ECO:0000256" key="4">
    <source>
        <dbReference type="ARBA" id="ARBA00022729"/>
    </source>
</evidence>
<accession>A0A9R0K2Q1</accession>
<gene>
    <name evidence="13" type="primary">LOC110794918</name>
</gene>
<dbReference type="RefSeq" id="XP_021855578.1">
    <property type="nucleotide sequence ID" value="XM_021999886.2"/>
</dbReference>
<dbReference type="PROSITE" id="PS51485">
    <property type="entry name" value="PHYTOCYANIN"/>
    <property type="match status" value="1"/>
</dbReference>
<dbReference type="InterPro" id="IPR008972">
    <property type="entry name" value="Cupredoxin"/>
</dbReference>
<evidence type="ECO:0000256" key="7">
    <source>
        <dbReference type="ARBA" id="ARBA00023180"/>
    </source>
</evidence>
<protein>
    <submittedName>
        <fullName evidence="13">Mavicyanin</fullName>
    </submittedName>
</protein>
<keyword evidence="6" id="KW-1015">Disulfide bond</keyword>
<feature type="chain" id="PRO_5040387977" evidence="10">
    <location>
        <begin position="25"/>
        <end position="188"/>
    </location>
</feature>
<evidence type="ECO:0000313" key="12">
    <source>
        <dbReference type="Proteomes" id="UP000813463"/>
    </source>
</evidence>
<dbReference type="PANTHER" id="PTHR33021:SF44">
    <property type="entry name" value="EARLY NODULIN-LIKE PROTEIN 8"/>
    <property type="match status" value="1"/>
</dbReference>
<evidence type="ECO:0000256" key="6">
    <source>
        <dbReference type="ARBA" id="ARBA00023157"/>
    </source>
</evidence>
<dbReference type="GO" id="GO:0005886">
    <property type="term" value="C:plasma membrane"/>
    <property type="evidence" value="ECO:0000318"/>
    <property type="project" value="GO_Central"/>
</dbReference>
<keyword evidence="4 10" id="KW-0732">Signal</keyword>
<comment type="similarity">
    <text evidence="9">Belongs to the early nodulin-like (ENODL) family.</text>
</comment>
<dbReference type="OrthoDB" id="782862at2759"/>
<keyword evidence="3" id="KW-0336">GPI-anchor</keyword>
<dbReference type="PANTHER" id="PTHR33021">
    <property type="entry name" value="BLUE COPPER PROTEIN"/>
    <property type="match status" value="1"/>
</dbReference>
<dbReference type="FunFam" id="2.60.40.420:FF:000010">
    <property type="entry name" value="Early nodulin-like protein 1"/>
    <property type="match status" value="1"/>
</dbReference>
<dbReference type="InterPro" id="IPR041846">
    <property type="entry name" value="ENL_dom"/>
</dbReference>
<dbReference type="Pfam" id="PF02298">
    <property type="entry name" value="Cu_bind_like"/>
    <property type="match status" value="1"/>
</dbReference>
<dbReference type="InterPro" id="IPR003245">
    <property type="entry name" value="Phytocyanin_dom"/>
</dbReference>
<sequence length="188" mass="20602">MLNSKCLFLYTFLLLIVLQAKVFCFQHKVGDLNSWTIPTATNHDIYAKWSNKTTFKVGDSLLFLYPPSQDSVIQVTPQAYKSCKLKDPILYMNDGNSLFNITQPGNFYFTSGETGHCQKGQKLQISISGDGAVVYAPAESPGAMSETADAPSYHQNFGSIPTPSTSSPILRFSAFLGSLIVSAIWVLA</sequence>
<reference evidence="12" key="1">
    <citation type="journal article" date="2021" name="Nat. Commun.">
        <title>Genomic analyses provide insights into spinach domestication and the genetic basis of agronomic traits.</title>
        <authorList>
            <person name="Cai X."/>
            <person name="Sun X."/>
            <person name="Xu C."/>
            <person name="Sun H."/>
            <person name="Wang X."/>
            <person name="Ge C."/>
            <person name="Zhang Z."/>
            <person name="Wang Q."/>
            <person name="Fei Z."/>
            <person name="Jiao C."/>
            <person name="Wang Q."/>
        </authorList>
    </citation>
    <scope>NUCLEOTIDE SEQUENCE [LARGE SCALE GENOMIC DNA]</scope>
    <source>
        <strain evidence="12">cv. Varoflay</strain>
    </source>
</reference>
<comment type="subcellular location">
    <subcellularLocation>
        <location evidence="1">Cell membrane</location>
        <topology evidence="1">Lipid-anchor</topology>
        <topology evidence="1">GPI-anchor</topology>
    </subcellularLocation>
</comment>
<evidence type="ECO:0000313" key="13">
    <source>
        <dbReference type="RefSeq" id="XP_021855578.1"/>
    </source>
</evidence>
<keyword evidence="7" id="KW-0325">Glycoprotein</keyword>
<evidence type="ECO:0000256" key="3">
    <source>
        <dbReference type="ARBA" id="ARBA00022622"/>
    </source>
</evidence>
<evidence type="ECO:0000256" key="10">
    <source>
        <dbReference type="SAM" id="SignalP"/>
    </source>
</evidence>
<organism evidence="12 13">
    <name type="scientific">Spinacia oleracea</name>
    <name type="common">Spinach</name>
    <dbReference type="NCBI Taxonomy" id="3562"/>
    <lineage>
        <taxon>Eukaryota</taxon>
        <taxon>Viridiplantae</taxon>
        <taxon>Streptophyta</taxon>
        <taxon>Embryophyta</taxon>
        <taxon>Tracheophyta</taxon>
        <taxon>Spermatophyta</taxon>
        <taxon>Magnoliopsida</taxon>
        <taxon>eudicotyledons</taxon>
        <taxon>Gunneridae</taxon>
        <taxon>Pentapetalae</taxon>
        <taxon>Caryophyllales</taxon>
        <taxon>Chenopodiaceae</taxon>
        <taxon>Chenopodioideae</taxon>
        <taxon>Anserineae</taxon>
        <taxon>Spinacia</taxon>
    </lineage>
</organism>
<proteinExistence type="inferred from homology"/>